<dbReference type="PANTHER" id="PTHR10768:SF0">
    <property type="entry name" value="RIBOSOMAL PROTEIN L37"/>
    <property type="match status" value="1"/>
</dbReference>
<keyword evidence="1" id="KW-0689">Ribosomal protein</keyword>
<evidence type="ECO:0000256" key="2">
    <source>
        <dbReference type="ARBA" id="ARBA00023274"/>
    </source>
</evidence>
<dbReference type="GO" id="GO:0006412">
    <property type="term" value="P:translation"/>
    <property type="evidence" value="ECO:0007669"/>
    <property type="project" value="InterPro"/>
</dbReference>
<reference evidence="3 4" key="1">
    <citation type="submission" date="2023-12" db="EMBL/GenBank/DDBJ databases">
        <title>A high-quality genome assembly for Dillenia turbinata (Dilleniales).</title>
        <authorList>
            <person name="Chanderbali A."/>
        </authorList>
    </citation>
    <scope>NUCLEOTIDE SEQUENCE [LARGE SCALE GENOMIC DNA]</scope>
    <source>
        <strain evidence="3">LSX21</strain>
        <tissue evidence="3">Leaf</tissue>
    </source>
</reference>
<dbReference type="GO" id="GO:0022625">
    <property type="term" value="C:cytosolic large ribosomal subunit"/>
    <property type="evidence" value="ECO:0007669"/>
    <property type="project" value="TreeGrafter"/>
</dbReference>
<dbReference type="PANTHER" id="PTHR10768">
    <property type="entry name" value="60S RIBOSOMAL PROTEIN L37"/>
    <property type="match status" value="1"/>
</dbReference>
<protein>
    <submittedName>
        <fullName evidence="3">Uncharacterized protein</fullName>
    </submittedName>
</protein>
<dbReference type="AlphaFoldDB" id="A0AAN8YZU1"/>
<evidence type="ECO:0000313" key="4">
    <source>
        <dbReference type="Proteomes" id="UP001370490"/>
    </source>
</evidence>
<evidence type="ECO:0000313" key="3">
    <source>
        <dbReference type="EMBL" id="KAK6921254.1"/>
    </source>
</evidence>
<name>A0AAN8YZU1_9MAGN</name>
<accession>A0AAN8YZU1</accession>
<dbReference type="EMBL" id="JBAMMX010000020">
    <property type="protein sequence ID" value="KAK6921254.1"/>
    <property type="molecule type" value="Genomic_DNA"/>
</dbReference>
<dbReference type="GO" id="GO:0003735">
    <property type="term" value="F:structural constituent of ribosome"/>
    <property type="evidence" value="ECO:0007669"/>
    <property type="project" value="InterPro"/>
</dbReference>
<keyword evidence="2" id="KW-0687">Ribonucleoprotein</keyword>
<sequence>MVMESRQRQSKLHTLSCKYLSSSPRGFFVTCDNRKRNKKLWNEDTSSPCDNGKRNRKFWKEEEQDTHVCEMRTRIRKYNWNVKAIRRETTTVGHMRYLRHVPTIFKSNFEEGTQGTPRKKGVVAST</sequence>
<gene>
    <name evidence="3" type="ORF">RJ641_014932</name>
</gene>
<proteinExistence type="predicted"/>
<dbReference type="InterPro" id="IPR011331">
    <property type="entry name" value="Ribosomal_eL37/eL43"/>
</dbReference>
<keyword evidence="4" id="KW-1185">Reference proteome</keyword>
<evidence type="ECO:0000256" key="1">
    <source>
        <dbReference type="ARBA" id="ARBA00022980"/>
    </source>
</evidence>
<dbReference type="Gene3D" id="2.20.25.30">
    <property type="match status" value="1"/>
</dbReference>
<comment type="caution">
    <text evidence="3">The sequence shown here is derived from an EMBL/GenBank/DDBJ whole genome shotgun (WGS) entry which is preliminary data.</text>
</comment>
<dbReference type="Proteomes" id="UP001370490">
    <property type="component" value="Unassembled WGS sequence"/>
</dbReference>
<organism evidence="3 4">
    <name type="scientific">Dillenia turbinata</name>
    <dbReference type="NCBI Taxonomy" id="194707"/>
    <lineage>
        <taxon>Eukaryota</taxon>
        <taxon>Viridiplantae</taxon>
        <taxon>Streptophyta</taxon>
        <taxon>Embryophyta</taxon>
        <taxon>Tracheophyta</taxon>
        <taxon>Spermatophyta</taxon>
        <taxon>Magnoliopsida</taxon>
        <taxon>eudicotyledons</taxon>
        <taxon>Gunneridae</taxon>
        <taxon>Pentapetalae</taxon>
        <taxon>Dilleniales</taxon>
        <taxon>Dilleniaceae</taxon>
        <taxon>Dillenia</taxon>
    </lineage>
</organism>
<dbReference type="GO" id="GO:0003723">
    <property type="term" value="F:RNA binding"/>
    <property type="evidence" value="ECO:0007669"/>
    <property type="project" value="TreeGrafter"/>
</dbReference>